<dbReference type="AlphaFoldDB" id="A0A1G8XTV7"/>
<dbReference type="Pfam" id="PF06089">
    <property type="entry name" value="Asparaginase_II"/>
    <property type="match status" value="1"/>
</dbReference>
<protein>
    <submittedName>
        <fullName evidence="1">Asparaginase</fullName>
    </submittedName>
</protein>
<dbReference type="Proteomes" id="UP000199328">
    <property type="component" value="Unassembled WGS sequence"/>
</dbReference>
<accession>A0A1G8XTV7</accession>
<dbReference type="SUPFAM" id="SSF56601">
    <property type="entry name" value="beta-lactamase/transpeptidase-like"/>
    <property type="match status" value="1"/>
</dbReference>
<proteinExistence type="predicted"/>
<sequence>MADAELVELTRGPFTESRHRGHVAIATAEGGLVAALGAPEAVILPRSAAKMIQALPLVESGAADAFGLSSEELALACASHQAAEIHTRRVTAWLERLGLSDDDLRCGPEMPRDEAAKKALICSGGQPCQIHNNCSGKHTGFLTLSRHLGAGPEYIDPSHPVQQAVRAAFEEVTGAASPGFGIDGCSAPNFAARLADFALAMARFADAVASGATGARPSAMARLYRAMVAHPELVAGEGRACTRLMRAMGGRAAVKTGAEGVFAAIIPERRMGVAVKISDGATRGSEAVIAAVLIRLGMLDASDPVAKSLIDAPILNRRGLEVGVIRPAEPLARLSL</sequence>
<dbReference type="STRING" id="990712.SAMN05216257_10159"/>
<organism evidence="1 2">
    <name type="scientific">Meinhardsimonia xiamenensis</name>
    <dbReference type="NCBI Taxonomy" id="990712"/>
    <lineage>
        <taxon>Bacteria</taxon>
        <taxon>Pseudomonadati</taxon>
        <taxon>Pseudomonadota</taxon>
        <taxon>Alphaproteobacteria</taxon>
        <taxon>Rhodobacterales</taxon>
        <taxon>Paracoccaceae</taxon>
        <taxon>Meinhardsimonia</taxon>
    </lineage>
</organism>
<reference evidence="2" key="1">
    <citation type="submission" date="2016-10" db="EMBL/GenBank/DDBJ databases">
        <authorList>
            <person name="Varghese N."/>
            <person name="Submissions S."/>
        </authorList>
    </citation>
    <scope>NUCLEOTIDE SEQUENCE [LARGE SCALE GENOMIC DNA]</scope>
    <source>
        <strain evidence="2">CGMCC 1.10789</strain>
    </source>
</reference>
<dbReference type="InterPro" id="IPR012338">
    <property type="entry name" value="Beta-lactam/transpept-like"/>
</dbReference>
<dbReference type="OrthoDB" id="9780674at2"/>
<dbReference type="RefSeq" id="WP_092498240.1">
    <property type="nucleotide sequence ID" value="NZ_FNFV01000001.1"/>
</dbReference>
<evidence type="ECO:0000313" key="1">
    <source>
        <dbReference type="EMBL" id="SDJ93943.1"/>
    </source>
</evidence>
<evidence type="ECO:0000313" key="2">
    <source>
        <dbReference type="Proteomes" id="UP000199328"/>
    </source>
</evidence>
<dbReference type="PANTHER" id="PTHR42110:SF1">
    <property type="entry name" value="L-ASPARAGINASE, PUTATIVE (AFU_ORTHOLOGUE AFUA_3G11890)-RELATED"/>
    <property type="match status" value="1"/>
</dbReference>
<dbReference type="EMBL" id="FNFV01000001">
    <property type="protein sequence ID" value="SDJ93943.1"/>
    <property type="molecule type" value="Genomic_DNA"/>
</dbReference>
<keyword evidence="2" id="KW-1185">Reference proteome</keyword>
<dbReference type="PANTHER" id="PTHR42110">
    <property type="entry name" value="L-ASPARAGINASE, PUTATIVE (AFU_ORTHOLOGUE AFUA_3G11890)-RELATED"/>
    <property type="match status" value="1"/>
</dbReference>
<gene>
    <name evidence="1" type="ORF">SAMN05216257_10159</name>
</gene>
<dbReference type="InterPro" id="IPR010349">
    <property type="entry name" value="Asparaginase_II"/>
</dbReference>
<name>A0A1G8XTV7_9RHOB</name>